<comment type="caution">
    <text evidence="1">The sequence shown here is derived from an EMBL/GenBank/DDBJ whole genome shotgun (WGS) entry which is preliminary data.</text>
</comment>
<accession>A0A3M7PCS6</accession>
<keyword evidence="2" id="KW-1185">Reference proteome</keyword>
<evidence type="ECO:0000313" key="1">
    <source>
        <dbReference type="EMBL" id="RMZ96862.1"/>
    </source>
</evidence>
<organism evidence="1 2">
    <name type="scientific">Brachionus plicatilis</name>
    <name type="common">Marine rotifer</name>
    <name type="synonym">Brachionus muelleri</name>
    <dbReference type="NCBI Taxonomy" id="10195"/>
    <lineage>
        <taxon>Eukaryota</taxon>
        <taxon>Metazoa</taxon>
        <taxon>Spiralia</taxon>
        <taxon>Gnathifera</taxon>
        <taxon>Rotifera</taxon>
        <taxon>Eurotatoria</taxon>
        <taxon>Monogononta</taxon>
        <taxon>Pseudotrocha</taxon>
        <taxon>Ploima</taxon>
        <taxon>Brachionidae</taxon>
        <taxon>Brachionus</taxon>
    </lineage>
</organism>
<dbReference type="AlphaFoldDB" id="A0A3M7PCS6"/>
<gene>
    <name evidence="1" type="ORF">BpHYR1_015053</name>
</gene>
<reference evidence="1 2" key="1">
    <citation type="journal article" date="2018" name="Sci. Rep.">
        <title>Genomic signatures of local adaptation to the degree of environmental predictability in rotifers.</title>
        <authorList>
            <person name="Franch-Gras L."/>
            <person name="Hahn C."/>
            <person name="Garcia-Roger E.M."/>
            <person name="Carmona M.J."/>
            <person name="Serra M."/>
            <person name="Gomez A."/>
        </authorList>
    </citation>
    <scope>NUCLEOTIDE SEQUENCE [LARGE SCALE GENOMIC DNA]</scope>
    <source>
        <strain evidence="1">HYR1</strain>
    </source>
</reference>
<proteinExistence type="predicted"/>
<protein>
    <submittedName>
        <fullName evidence="1">Uncharacterized protein</fullName>
    </submittedName>
</protein>
<dbReference type="EMBL" id="REGN01011835">
    <property type="protein sequence ID" value="RMZ96862.1"/>
    <property type="molecule type" value="Genomic_DNA"/>
</dbReference>
<evidence type="ECO:0000313" key="2">
    <source>
        <dbReference type="Proteomes" id="UP000276133"/>
    </source>
</evidence>
<dbReference type="Proteomes" id="UP000276133">
    <property type="component" value="Unassembled WGS sequence"/>
</dbReference>
<name>A0A3M7PCS6_BRAPC</name>
<sequence length="70" mass="8649">MTHLDITLYQYIPITSHFIMSFKKKKLNESKTRILHSGRNEWKQFYIFYHFCIKISNKIEIIFDNFDFLI</sequence>